<feature type="transmembrane region" description="Helical" evidence="1">
    <location>
        <begin position="75"/>
        <end position="93"/>
    </location>
</feature>
<sequence>MEENVFNKLDIVISNLNELDYTYKRIDNSIEINLGFGLTSKIILENSKMKILGILKPWNPITGFVKMEIEKSLKMNSILLLITAVILFLGFIDGFPPTIFIYCLFQLVTVYMTIWYIYYIIKFYIFKYEIESWITNSK</sequence>
<keyword evidence="1" id="KW-0472">Membrane</keyword>
<dbReference type="EMBL" id="CP115859">
    <property type="protein sequence ID" value="WBV59470.1"/>
    <property type="molecule type" value="Genomic_DNA"/>
</dbReference>
<protein>
    <submittedName>
        <fullName evidence="2">Uncharacterized protein</fullName>
    </submittedName>
</protein>
<evidence type="ECO:0000256" key="1">
    <source>
        <dbReference type="SAM" id="Phobius"/>
    </source>
</evidence>
<dbReference type="Proteomes" id="UP001210978">
    <property type="component" value="Chromosome"/>
</dbReference>
<keyword evidence="1" id="KW-0812">Transmembrane</keyword>
<keyword evidence="1" id="KW-1133">Transmembrane helix</keyword>
<gene>
    <name evidence="2" type="ORF">PFY12_10410</name>
</gene>
<name>A0ABY7QIM5_9FLAO</name>
<evidence type="ECO:0000313" key="3">
    <source>
        <dbReference type="Proteomes" id="UP001210978"/>
    </source>
</evidence>
<feature type="transmembrane region" description="Helical" evidence="1">
    <location>
        <begin position="99"/>
        <end position="121"/>
    </location>
</feature>
<proteinExistence type="predicted"/>
<organism evidence="2 3">
    <name type="scientific">Chryseobacterium camelliae</name>
    <dbReference type="NCBI Taxonomy" id="1265445"/>
    <lineage>
        <taxon>Bacteria</taxon>
        <taxon>Pseudomonadati</taxon>
        <taxon>Bacteroidota</taxon>
        <taxon>Flavobacteriia</taxon>
        <taxon>Flavobacteriales</taxon>
        <taxon>Weeksellaceae</taxon>
        <taxon>Chryseobacterium group</taxon>
        <taxon>Chryseobacterium</taxon>
    </lineage>
</organism>
<dbReference type="RefSeq" id="WP_271147860.1">
    <property type="nucleotide sequence ID" value="NZ_CP115859.1"/>
</dbReference>
<accession>A0ABY7QIM5</accession>
<keyword evidence="3" id="KW-1185">Reference proteome</keyword>
<reference evidence="2 3" key="1">
    <citation type="submission" date="2023-01" db="EMBL/GenBank/DDBJ databases">
        <title>Complete genome of Chryseobacterium camelliae VAN22-5A.</title>
        <authorList>
            <person name="Zong G."/>
            <person name="Cao G."/>
        </authorList>
    </citation>
    <scope>NUCLEOTIDE SEQUENCE [LARGE SCALE GENOMIC DNA]</scope>
    <source>
        <strain evidence="2 3">VAN22-5A</strain>
    </source>
</reference>
<evidence type="ECO:0000313" key="2">
    <source>
        <dbReference type="EMBL" id="WBV59470.1"/>
    </source>
</evidence>